<keyword evidence="3" id="KW-1185">Reference proteome</keyword>
<dbReference type="GO" id="GO:0015031">
    <property type="term" value="P:protein transport"/>
    <property type="evidence" value="ECO:0007669"/>
    <property type="project" value="TreeGrafter"/>
</dbReference>
<dbReference type="PANTHER" id="PTHR11188:SF17">
    <property type="entry name" value="FI21816P1"/>
    <property type="match status" value="1"/>
</dbReference>
<accession>A0A8J8NSB3</accession>
<evidence type="ECO:0000313" key="3">
    <source>
        <dbReference type="Proteomes" id="UP000785679"/>
    </source>
</evidence>
<organism evidence="2 3">
    <name type="scientific">Halteria grandinella</name>
    <dbReference type="NCBI Taxonomy" id="5974"/>
    <lineage>
        <taxon>Eukaryota</taxon>
        <taxon>Sar</taxon>
        <taxon>Alveolata</taxon>
        <taxon>Ciliophora</taxon>
        <taxon>Intramacronucleata</taxon>
        <taxon>Spirotrichea</taxon>
        <taxon>Stichotrichia</taxon>
        <taxon>Sporadotrichida</taxon>
        <taxon>Halteriidae</taxon>
        <taxon>Halteria</taxon>
    </lineage>
</organism>
<comment type="caution">
    <text evidence="2">The sequence shown here is derived from an EMBL/GenBank/DDBJ whole genome shotgun (WGS) entry which is preliminary data.</text>
</comment>
<dbReference type="OrthoDB" id="7785529at2759"/>
<dbReference type="PANTHER" id="PTHR11188">
    <property type="entry name" value="ARRESTIN DOMAIN CONTAINING PROTEIN"/>
    <property type="match status" value="1"/>
</dbReference>
<dbReference type="Gene3D" id="2.60.40.640">
    <property type="match status" value="1"/>
</dbReference>
<gene>
    <name evidence="2" type="ORF">FGO68_gene12481</name>
</gene>
<dbReference type="AlphaFoldDB" id="A0A8J8NSB3"/>
<sequence length="580" mass="66421">MNDQFATTDDDHQVDVPEKSPLRKKYESFKKLDQRLKEPMLQPILRPASQLLPDIPSFMVVETDKRVYYPGETIEVAVFLRLPAPLYSVESLVINLKGKEYFKFTSKVKNHRSLSNKRLIVDHSVSLCRFSPSELLPGDYAFMFKYKIPAIDTPSQQQQQNQQNPPPLMQAWPASFHMRRDIADRGELKMRTKYRVKAFVKMIGRACGDTKYQARKRFFMAKKPFNPRVNFIEMAQQEVTRCCSFGGESRCLWLCSAGINSIRVKFERNFYLTDEPMKARCFVDNTRASTTCEKILVRLIRTIKCYGYISAQPQAQNQNRQLYPFEENVVIASQEFEVQLKPGEKQVDYSQQIRLFLDDMMGPSTAVKQRLSHFKELRKNGKNPYKPEDLVFASSYMQPTTVGQIFNCLYTIVVNRTIRGFNNYPTGVSVLITINPCSEQVSGFKETVRFHEQVEHSWNPRVYDIRKRVHVNYVAPAPPQPPAGGAAAANNLAPPAQATAIQAPVNVIIKVDDLKYMKKPKTIVEQGVFKKQTLDEPVLKIGGAGAMPKEHHSDDSGSDEEEKEAEQLIAQEYDMTAERE</sequence>
<dbReference type="InterPro" id="IPR014756">
    <property type="entry name" value="Ig_E-set"/>
</dbReference>
<protein>
    <recommendedName>
        <fullName evidence="4">Arrestin-like N-terminal domain-containing protein</fullName>
    </recommendedName>
</protein>
<proteinExistence type="predicted"/>
<dbReference type="InterPro" id="IPR014752">
    <property type="entry name" value="Arrestin-like_C"/>
</dbReference>
<evidence type="ECO:0000313" key="2">
    <source>
        <dbReference type="EMBL" id="TNV80667.1"/>
    </source>
</evidence>
<dbReference type="SUPFAM" id="SSF81296">
    <property type="entry name" value="E set domains"/>
    <property type="match status" value="1"/>
</dbReference>
<dbReference type="GO" id="GO:0005737">
    <property type="term" value="C:cytoplasm"/>
    <property type="evidence" value="ECO:0007669"/>
    <property type="project" value="TreeGrafter"/>
</dbReference>
<reference evidence="2" key="1">
    <citation type="submission" date="2019-06" db="EMBL/GenBank/DDBJ databases">
        <authorList>
            <person name="Zheng W."/>
        </authorList>
    </citation>
    <scope>NUCLEOTIDE SEQUENCE</scope>
    <source>
        <strain evidence="2">QDHG01</strain>
    </source>
</reference>
<evidence type="ECO:0008006" key="4">
    <source>
        <dbReference type="Google" id="ProtNLM"/>
    </source>
</evidence>
<name>A0A8J8NSB3_HALGN</name>
<dbReference type="EMBL" id="RRYP01007211">
    <property type="protein sequence ID" value="TNV80667.1"/>
    <property type="molecule type" value="Genomic_DNA"/>
</dbReference>
<dbReference type="Proteomes" id="UP000785679">
    <property type="component" value="Unassembled WGS sequence"/>
</dbReference>
<feature type="region of interest" description="Disordered" evidence="1">
    <location>
        <begin position="541"/>
        <end position="580"/>
    </location>
</feature>
<dbReference type="InterPro" id="IPR050357">
    <property type="entry name" value="Arrestin_domain-protein"/>
</dbReference>
<evidence type="ECO:0000256" key="1">
    <source>
        <dbReference type="SAM" id="MobiDB-lite"/>
    </source>
</evidence>